<proteinExistence type="predicted"/>
<accession>A0A0Q0FDG4</accession>
<name>A0A0Q0FDG4_PSESX</name>
<reference evidence="1 2" key="1">
    <citation type="submission" date="2015-09" db="EMBL/GenBank/DDBJ databases">
        <title>Genome announcement of multiple Pseudomonas syringae strains.</title>
        <authorList>
            <person name="Thakur S."/>
            <person name="Wang P.W."/>
            <person name="Gong Y."/>
            <person name="Weir B.S."/>
            <person name="Guttman D.S."/>
        </authorList>
    </citation>
    <scope>NUCLEOTIDE SEQUENCE [LARGE SCALE GENOMIC DNA]</scope>
    <source>
        <strain evidence="1 2">ICMP16929</strain>
    </source>
</reference>
<dbReference type="AlphaFoldDB" id="A0A0Q0FDG4"/>
<protein>
    <submittedName>
        <fullName evidence="1">Uncharacterized protein</fullName>
    </submittedName>
</protein>
<evidence type="ECO:0000313" key="1">
    <source>
        <dbReference type="EMBL" id="KPY62420.1"/>
    </source>
</evidence>
<organism evidence="1 2">
    <name type="scientific">Pseudomonas syringae pv. spinaceae</name>
    <dbReference type="NCBI Taxonomy" id="264459"/>
    <lineage>
        <taxon>Bacteria</taxon>
        <taxon>Pseudomonadati</taxon>
        <taxon>Pseudomonadota</taxon>
        <taxon>Gammaproteobacteria</taxon>
        <taxon>Pseudomonadales</taxon>
        <taxon>Pseudomonadaceae</taxon>
        <taxon>Pseudomonas</taxon>
        <taxon>Pseudomonas syringae</taxon>
    </lineage>
</organism>
<gene>
    <name evidence="1" type="ORF">ALO94_03601</name>
</gene>
<evidence type="ECO:0000313" key="2">
    <source>
        <dbReference type="Proteomes" id="UP000050384"/>
    </source>
</evidence>
<dbReference type="Proteomes" id="UP000050384">
    <property type="component" value="Unassembled WGS sequence"/>
</dbReference>
<sequence>MIAYRGALLSASSERHMINLHRLISWLFPDRRPDWEQKREREFIQAANT</sequence>
<dbReference type="EMBL" id="LJRI01001408">
    <property type="protein sequence ID" value="KPY62420.1"/>
    <property type="molecule type" value="Genomic_DNA"/>
</dbReference>
<comment type="caution">
    <text evidence="1">The sequence shown here is derived from an EMBL/GenBank/DDBJ whole genome shotgun (WGS) entry which is preliminary data.</text>
</comment>